<accession>A0ABD5YRJ2</accession>
<evidence type="ECO:0000256" key="1">
    <source>
        <dbReference type="SAM" id="Phobius"/>
    </source>
</evidence>
<feature type="transmembrane region" description="Helical" evidence="1">
    <location>
        <begin position="12"/>
        <end position="33"/>
    </location>
</feature>
<feature type="transmembrane region" description="Helical" evidence="1">
    <location>
        <begin position="77"/>
        <end position="100"/>
    </location>
</feature>
<protein>
    <submittedName>
        <fullName evidence="2">Uncharacterized protein</fullName>
    </submittedName>
</protein>
<keyword evidence="1" id="KW-0472">Membrane</keyword>
<dbReference type="EMBL" id="JBHTAX010000001">
    <property type="protein sequence ID" value="MFC7189060.1"/>
    <property type="molecule type" value="Genomic_DNA"/>
</dbReference>
<evidence type="ECO:0000313" key="2">
    <source>
        <dbReference type="EMBL" id="MFC7189060.1"/>
    </source>
</evidence>
<gene>
    <name evidence="2" type="ORF">ACFQL7_03810</name>
</gene>
<sequence length="121" mass="12962">MTASVKEGDRRVWERPLLIVGFLSLAGAIMVAYNNPTTGYELSMYTATPIAVWAAVGAALIMALCVAFVSPISSYRFLALVLAACSVFAVISLPLIRGYYFYGTADPLTHIGLAKTSHAEN</sequence>
<dbReference type="AlphaFoldDB" id="A0ABD5YRJ2"/>
<reference evidence="2 3" key="1">
    <citation type="journal article" date="2019" name="Int. J. Syst. Evol. Microbiol.">
        <title>The Global Catalogue of Microorganisms (GCM) 10K type strain sequencing project: providing services to taxonomists for standard genome sequencing and annotation.</title>
        <authorList>
            <consortium name="The Broad Institute Genomics Platform"/>
            <consortium name="The Broad Institute Genome Sequencing Center for Infectious Disease"/>
            <person name="Wu L."/>
            <person name="Ma J."/>
        </authorList>
    </citation>
    <scope>NUCLEOTIDE SEQUENCE [LARGE SCALE GENOMIC DNA]</scope>
    <source>
        <strain evidence="2 3">RDMS1</strain>
    </source>
</reference>
<keyword evidence="3" id="KW-1185">Reference proteome</keyword>
<evidence type="ECO:0000313" key="3">
    <source>
        <dbReference type="Proteomes" id="UP001596417"/>
    </source>
</evidence>
<dbReference type="RefSeq" id="WP_390204642.1">
    <property type="nucleotide sequence ID" value="NZ_JBHTAX010000001.1"/>
</dbReference>
<comment type="caution">
    <text evidence="2">The sequence shown here is derived from an EMBL/GenBank/DDBJ whole genome shotgun (WGS) entry which is preliminary data.</text>
</comment>
<keyword evidence="1" id="KW-0812">Transmembrane</keyword>
<proteinExistence type="predicted"/>
<dbReference type="Proteomes" id="UP001596417">
    <property type="component" value="Unassembled WGS sequence"/>
</dbReference>
<feature type="transmembrane region" description="Helical" evidence="1">
    <location>
        <begin position="45"/>
        <end position="70"/>
    </location>
</feature>
<keyword evidence="1" id="KW-1133">Transmembrane helix</keyword>
<name>A0ABD5YRJ2_9EURY</name>
<organism evidence="2 3">
    <name type="scientific">Halocatena marina</name>
    <dbReference type="NCBI Taxonomy" id="2934937"/>
    <lineage>
        <taxon>Archaea</taxon>
        <taxon>Methanobacteriati</taxon>
        <taxon>Methanobacteriota</taxon>
        <taxon>Stenosarchaea group</taxon>
        <taxon>Halobacteria</taxon>
        <taxon>Halobacteriales</taxon>
        <taxon>Natronomonadaceae</taxon>
        <taxon>Halocatena</taxon>
    </lineage>
</organism>